<proteinExistence type="predicted"/>
<comment type="caution">
    <text evidence="3">The sequence shown here is derived from an EMBL/GenBank/DDBJ whole genome shotgun (WGS) entry which is preliminary data.</text>
</comment>
<dbReference type="Proteomes" id="UP000657385">
    <property type="component" value="Unassembled WGS sequence"/>
</dbReference>
<name>A0A931B0S5_9ACTN</name>
<sequence>MRSRSKSRSKSRTKPLSPRRSLRSRMPVRGLLAAAAAALLVPLTTASADTLPSVRSAAAKTGSPFSPFNPASTDRLTRTIQEAMRTYGIPGAVVGLWQRGVHGHQYVRTFGVRDLKTDAPMRADVNTRIGSITKTFTVTALLELVDQGLLKLDDPISKYIAGVPGGSKITLRELADMRSGLYPYTADTGFLREFEAHPTRSFTPQQLLAYGFKHPNLFAPNAAYLYSNSNTVLLGLVVEKLTHTSLEQYVWQHVIEPSGLCDSFMSPTTYLPRPHAHGYTMQTPHGTVADATGWSTSWAWADGDMISNLRDLHAWAYDLYQGNLLSPHTQAQRLTFVPTGTAGFGYGLGVAEVNGWIGHNGEVPGYETLDIYLPSQQLTLTLMINTDIPYQRNVANLPVNLLGQAITQLITPHNVFGA</sequence>
<organism evidence="3 4">
    <name type="scientific">Streptacidiphilus fuscans</name>
    <dbReference type="NCBI Taxonomy" id="2789292"/>
    <lineage>
        <taxon>Bacteria</taxon>
        <taxon>Bacillati</taxon>
        <taxon>Actinomycetota</taxon>
        <taxon>Actinomycetes</taxon>
        <taxon>Kitasatosporales</taxon>
        <taxon>Streptomycetaceae</taxon>
        <taxon>Streptacidiphilus</taxon>
    </lineage>
</organism>
<dbReference type="Pfam" id="PF00144">
    <property type="entry name" value="Beta-lactamase"/>
    <property type="match status" value="1"/>
</dbReference>
<dbReference type="PANTHER" id="PTHR46825">
    <property type="entry name" value="D-ALANYL-D-ALANINE-CARBOXYPEPTIDASE/ENDOPEPTIDASE AMPH"/>
    <property type="match status" value="1"/>
</dbReference>
<evidence type="ECO:0000256" key="1">
    <source>
        <dbReference type="SAM" id="MobiDB-lite"/>
    </source>
</evidence>
<evidence type="ECO:0000313" key="4">
    <source>
        <dbReference type="Proteomes" id="UP000657385"/>
    </source>
</evidence>
<gene>
    <name evidence="3" type="ORF">I2501_02080</name>
</gene>
<dbReference type="InterPro" id="IPR001466">
    <property type="entry name" value="Beta-lactam-related"/>
</dbReference>
<feature type="compositionally biased region" description="Basic residues" evidence="1">
    <location>
        <begin position="1"/>
        <end position="13"/>
    </location>
</feature>
<protein>
    <submittedName>
        <fullName evidence="3">Beta-lactamase family protein</fullName>
    </submittedName>
</protein>
<feature type="domain" description="Beta-lactamase-related" evidence="2">
    <location>
        <begin position="77"/>
        <end position="397"/>
    </location>
</feature>
<dbReference type="PANTHER" id="PTHR46825:SF7">
    <property type="entry name" value="D-ALANYL-D-ALANINE CARBOXYPEPTIDASE"/>
    <property type="match status" value="1"/>
</dbReference>
<keyword evidence="4" id="KW-1185">Reference proteome</keyword>
<evidence type="ECO:0000313" key="3">
    <source>
        <dbReference type="EMBL" id="MBF9066826.1"/>
    </source>
</evidence>
<reference evidence="3" key="1">
    <citation type="submission" date="2020-11" db="EMBL/GenBank/DDBJ databases">
        <title>Isolation and identification of active actinomycetes.</title>
        <authorList>
            <person name="Yu B."/>
        </authorList>
    </citation>
    <scope>NUCLEOTIDE SEQUENCE</scope>
    <source>
        <strain evidence="3">NEAU-YB345</strain>
    </source>
</reference>
<feature type="region of interest" description="Disordered" evidence="1">
    <location>
        <begin position="1"/>
        <end position="25"/>
    </location>
</feature>
<evidence type="ECO:0000259" key="2">
    <source>
        <dbReference type="Pfam" id="PF00144"/>
    </source>
</evidence>
<dbReference type="Gene3D" id="3.40.710.10">
    <property type="entry name" value="DD-peptidase/beta-lactamase superfamily"/>
    <property type="match status" value="1"/>
</dbReference>
<dbReference type="AlphaFoldDB" id="A0A931B0S5"/>
<dbReference type="EMBL" id="JADPRT010000001">
    <property type="protein sequence ID" value="MBF9066826.1"/>
    <property type="molecule type" value="Genomic_DNA"/>
</dbReference>
<accession>A0A931B0S5</accession>
<dbReference type="InterPro" id="IPR012338">
    <property type="entry name" value="Beta-lactam/transpept-like"/>
</dbReference>
<dbReference type="SUPFAM" id="SSF56601">
    <property type="entry name" value="beta-lactamase/transpeptidase-like"/>
    <property type="match status" value="1"/>
</dbReference>
<dbReference type="InterPro" id="IPR050491">
    <property type="entry name" value="AmpC-like"/>
</dbReference>